<reference evidence="14 15" key="1">
    <citation type="submission" date="2018-06" db="EMBL/GenBank/DDBJ databases">
        <title>Comparative genomics of Brasilonema spp. strains.</title>
        <authorList>
            <person name="Alvarenga D.O."/>
            <person name="Fiore M.F."/>
            <person name="Varani A.M."/>
        </authorList>
    </citation>
    <scope>NUCLEOTIDE SEQUENCE [LARGE SCALE GENOMIC DNA]</scope>
    <source>
        <strain evidence="14 15">CENA114</strain>
    </source>
</reference>
<gene>
    <name evidence="14" type="ORF">DP114_16885</name>
</gene>
<feature type="domain" description="Polysaccharide chain length determinant N-terminal" evidence="12">
    <location>
        <begin position="8"/>
        <end position="93"/>
    </location>
</feature>
<keyword evidence="4 11" id="KW-0812">Transmembrane</keyword>
<dbReference type="InterPro" id="IPR005702">
    <property type="entry name" value="Wzc-like_C"/>
</dbReference>
<protein>
    <submittedName>
        <fullName evidence="14">Chain-length determining protein</fullName>
    </submittedName>
</protein>
<evidence type="ECO:0000256" key="4">
    <source>
        <dbReference type="ARBA" id="ARBA00022692"/>
    </source>
</evidence>
<comment type="subcellular location">
    <subcellularLocation>
        <location evidence="1">Cell membrane</location>
        <topology evidence="1">Multi-pass membrane protein</topology>
    </subcellularLocation>
</comment>
<accession>A0A856MDH8</accession>
<feature type="coiled-coil region" evidence="9">
    <location>
        <begin position="176"/>
        <end position="281"/>
    </location>
</feature>
<keyword evidence="15" id="KW-1185">Reference proteome</keyword>
<feature type="region of interest" description="Disordered" evidence="10">
    <location>
        <begin position="705"/>
        <end position="727"/>
    </location>
</feature>
<evidence type="ECO:0000259" key="13">
    <source>
        <dbReference type="Pfam" id="PF13807"/>
    </source>
</evidence>
<dbReference type="InterPro" id="IPR003856">
    <property type="entry name" value="LPS_length_determ_N"/>
</dbReference>
<evidence type="ECO:0000259" key="12">
    <source>
        <dbReference type="Pfam" id="PF02706"/>
    </source>
</evidence>
<dbReference type="KEGG" id="bsen:DP114_16885"/>
<dbReference type="GO" id="GO:0004713">
    <property type="term" value="F:protein tyrosine kinase activity"/>
    <property type="evidence" value="ECO:0007669"/>
    <property type="project" value="TreeGrafter"/>
</dbReference>
<keyword evidence="3" id="KW-1003">Cell membrane</keyword>
<dbReference type="RefSeq" id="WP_171978220.1">
    <property type="nucleotide sequence ID" value="NZ_CAWOXK010000001.1"/>
</dbReference>
<keyword evidence="6" id="KW-0067">ATP-binding</keyword>
<evidence type="ECO:0000313" key="15">
    <source>
        <dbReference type="Proteomes" id="UP000503129"/>
    </source>
</evidence>
<evidence type="ECO:0000256" key="3">
    <source>
        <dbReference type="ARBA" id="ARBA00022475"/>
    </source>
</evidence>
<feature type="domain" description="Tyrosine-protein kinase G-rich" evidence="13">
    <location>
        <begin position="375"/>
        <end position="446"/>
    </location>
</feature>
<feature type="transmembrane region" description="Helical" evidence="11">
    <location>
        <begin position="427"/>
        <end position="447"/>
    </location>
</feature>
<evidence type="ECO:0000256" key="11">
    <source>
        <dbReference type="SAM" id="Phobius"/>
    </source>
</evidence>
<comment type="similarity">
    <text evidence="2">Belongs to the CpsC/CapA family.</text>
</comment>
<dbReference type="Pfam" id="PF02706">
    <property type="entry name" value="Wzz"/>
    <property type="match status" value="1"/>
</dbReference>
<dbReference type="EMBL" id="CP030118">
    <property type="protein sequence ID" value="QDL09355.1"/>
    <property type="molecule type" value="Genomic_DNA"/>
</dbReference>
<sequence>MEKGISSVLAVLTRRSIPAVAAFVAVIGGAIAYLSVTPSKYEAYARLMLDDKRVSVSELGRDLTQVSANAPGISPLADQAELIKSQRVLERAIAIAFPKTYGDLSKSPVSTTELARNLKVKIVPATNILELSYQSRDPQLAAKLLNAISQATVEDNTKSIGLEATKVKQFLERKQVPEAENKLLQAEAQENKYRKLSGIVSVEEQTKSLVESIATVEDQERTLSAQLQEIKARDASLQQVTKSTNLNNAYSSVRSGQDEEIKKLRAKLSELENKIIEARLRFTDDHPAVANLVGERDALRAVLSEQLGRVSSKNQSDSTNNFAGDQLSQDLNSKFILNRIEESAVNDRVKLLQQKKVELQNRLAQLPMKQQQLTVLTRKREEAAVSLKFLQGKLEEARLTEAQKVSNIRTIENAVAPSSPSEPKQKVVLALAGVFGIMLGVGVVLLLEVMDNTLRDPAEAEELLQLPLLGILPRLPAKTLVLDPASQFLDNMELIEPYRTLFKTLEFRKSEQLRVIVVSSTISGEGKSIVASHLAAVVGMLSWRTLIIDADLRRPSQHTLFNLAPGPGITDVLEGNVSLLDAVQPTDIENLDVLTCGNQHARPSQLLESVAMKSLMAEASENYDLVIIDTPPLTACADALTLAQEGNGLMLVARPGFTDKEVLSRCVRDLTQNRIPILGVAVNGMTHLTQSYRYPSYRYRPRLPKSQKQLIGARSETRDSANSMRQR</sequence>
<dbReference type="GO" id="GO:0005886">
    <property type="term" value="C:plasma membrane"/>
    <property type="evidence" value="ECO:0007669"/>
    <property type="project" value="UniProtKB-SubCell"/>
</dbReference>
<dbReference type="Pfam" id="PF13807">
    <property type="entry name" value="GNVR"/>
    <property type="match status" value="1"/>
</dbReference>
<dbReference type="Gene3D" id="3.40.50.300">
    <property type="entry name" value="P-loop containing nucleotide triphosphate hydrolases"/>
    <property type="match status" value="1"/>
</dbReference>
<proteinExistence type="inferred from homology"/>
<evidence type="ECO:0000256" key="2">
    <source>
        <dbReference type="ARBA" id="ARBA00006683"/>
    </source>
</evidence>
<dbReference type="PANTHER" id="PTHR32309:SF13">
    <property type="entry name" value="FERRIC ENTEROBACTIN TRANSPORT PROTEIN FEPE"/>
    <property type="match status" value="1"/>
</dbReference>
<dbReference type="Proteomes" id="UP000503129">
    <property type="component" value="Chromosome"/>
</dbReference>
<evidence type="ECO:0000313" key="14">
    <source>
        <dbReference type="EMBL" id="QDL09355.1"/>
    </source>
</evidence>
<dbReference type="PANTHER" id="PTHR32309">
    <property type="entry name" value="TYROSINE-PROTEIN KINASE"/>
    <property type="match status" value="1"/>
</dbReference>
<dbReference type="InterPro" id="IPR032807">
    <property type="entry name" value="GNVR"/>
</dbReference>
<keyword evidence="8 11" id="KW-0472">Membrane</keyword>
<dbReference type="InterPro" id="IPR033756">
    <property type="entry name" value="YlxH/NBP35"/>
</dbReference>
<dbReference type="NCBIfam" id="TIGR01007">
    <property type="entry name" value="eps_fam"/>
    <property type="match status" value="1"/>
</dbReference>
<evidence type="ECO:0000256" key="5">
    <source>
        <dbReference type="ARBA" id="ARBA00022741"/>
    </source>
</evidence>
<dbReference type="InterPro" id="IPR027417">
    <property type="entry name" value="P-loop_NTPase"/>
</dbReference>
<dbReference type="Pfam" id="PF10609">
    <property type="entry name" value="ParA"/>
    <property type="match status" value="1"/>
</dbReference>
<dbReference type="GO" id="GO:0005524">
    <property type="term" value="F:ATP binding"/>
    <property type="evidence" value="ECO:0007669"/>
    <property type="project" value="UniProtKB-KW"/>
</dbReference>
<feature type="transmembrane region" description="Helical" evidence="11">
    <location>
        <begin position="16"/>
        <end position="36"/>
    </location>
</feature>
<evidence type="ECO:0000256" key="1">
    <source>
        <dbReference type="ARBA" id="ARBA00004651"/>
    </source>
</evidence>
<evidence type="ECO:0000256" key="10">
    <source>
        <dbReference type="SAM" id="MobiDB-lite"/>
    </source>
</evidence>
<name>A0A856MDH8_9CYAN</name>
<dbReference type="CDD" id="cd05387">
    <property type="entry name" value="BY-kinase"/>
    <property type="match status" value="1"/>
</dbReference>
<dbReference type="InterPro" id="IPR050445">
    <property type="entry name" value="Bact_polysacc_biosynth/exp"/>
</dbReference>
<evidence type="ECO:0000256" key="7">
    <source>
        <dbReference type="ARBA" id="ARBA00022989"/>
    </source>
</evidence>
<dbReference type="SUPFAM" id="SSF52540">
    <property type="entry name" value="P-loop containing nucleoside triphosphate hydrolases"/>
    <property type="match status" value="1"/>
</dbReference>
<keyword evidence="5" id="KW-0547">Nucleotide-binding</keyword>
<evidence type="ECO:0000256" key="9">
    <source>
        <dbReference type="SAM" id="Coils"/>
    </source>
</evidence>
<evidence type="ECO:0000256" key="8">
    <source>
        <dbReference type="ARBA" id="ARBA00023136"/>
    </source>
</evidence>
<organism evidence="14 15">
    <name type="scientific">Brasilonema sennae CENA114</name>
    <dbReference type="NCBI Taxonomy" id="415709"/>
    <lineage>
        <taxon>Bacteria</taxon>
        <taxon>Bacillati</taxon>
        <taxon>Cyanobacteriota</taxon>
        <taxon>Cyanophyceae</taxon>
        <taxon>Nostocales</taxon>
        <taxon>Scytonemataceae</taxon>
        <taxon>Brasilonema</taxon>
        <taxon>Bromeliae group (in: Brasilonema)</taxon>
    </lineage>
</organism>
<keyword evidence="9" id="KW-0175">Coiled coil</keyword>
<dbReference type="AlphaFoldDB" id="A0A856MDH8"/>
<keyword evidence="7 11" id="KW-1133">Transmembrane helix</keyword>
<evidence type="ECO:0000256" key="6">
    <source>
        <dbReference type="ARBA" id="ARBA00022840"/>
    </source>
</evidence>